<evidence type="ECO:0000313" key="2">
    <source>
        <dbReference type="Proteomes" id="UP000478052"/>
    </source>
</evidence>
<reference evidence="1 2" key="1">
    <citation type="submission" date="2019-08" db="EMBL/GenBank/DDBJ databases">
        <title>Whole genome of Aphis craccivora.</title>
        <authorList>
            <person name="Voronova N.V."/>
            <person name="Shulinski R.S."/>
            <person name="Bandarenka Y.V."/>
            <person name="Zhorov D.G."/>
            <person name="Warner D."/>
        </authorList>
    </citation>
    <scope>NUCLEOTIDE SEQUENCE [LARGE SCALE GENOMIC DNA]</scope>
    <source>
        <strain evidence="1">180601</strain>
        <tissue evidence="1">Whole Body</tissue>
    </source>
</reference>
<organism evidence="1 2">
    <name type="scientific">Aphis craccivora</name>
    <name type="common">Cowpea aphid</name>
    <dbReference type="NCBI Taxonomy" id="307492"/>
    <lineage>
        <taxon>Eukaryota</taxon>
        <taxon>Metazoa</taxon>
        <taxon>Ecdysozoa</taxon>
        <taxon>Arthropoda</taxon>
        <taxon>Hexapoda</taxon>
        <taxon>Insecta</taxon>
        <taxon>Pterygota</taxon>
        <taxon>Neoptera</taxon>
        <taxon>Paraneoptera</taxon>
        <taxon>Hemiptera</taxon>
        <taxon>Sternorrhyncha</taxon>
        <taxon>Aphidomorpha</taxon>
        <taxon>Aphidoidea</taxon>
        <taxon>Aphididae</taxon>
        <taxon>Aphidini</taxon>
        <taxon>Aphis</taxon>
        <taxon>Aphis</taxon>
    </lineage>
</organism>
<proteinExistence type="predicted"/>
<evidence type="ECO:0000313" key="1">
    <source>
        <dbReference type="EMBL" id="KAF0749794.1"/>
    </source>
</evidence>
<dbReference type="EMBL" id="VUJU01005965">
    <property type="protein sequence ID" value="KAF0749794.1"/>
    <property type="molecule type" value="Genomic_DNA"/>
</dbReference>
<accession>A0A6G0Y5Q3</accession>
<keyword evidence="2" id="KW-1185">Reference proteome</keyword>
<gene>
    <name evidence="1" type="ORF">FWK35_00025316</name>
</gene>
<comment type="caution">
    <text evidence="1">The sequence shown here is derived from an EMBL/GenBank/DDBJ whole genome shotgun (WGS) entry which is preliminary data.</text>
</comment>
<name>A0A6G0Y5Q3_APHCR</name>
<dbReference type="OrthoDB" id="7615205at2759"/>
<dbReference type="Proteomes" id="UP000478052">
    <property type="component" value="Unassembled WGS sequence"/>
</dbReference>
<evidence type="ECO:0008006" key="3">
    <source>
        <dbReference type="Google" id="ProtNLM"/>
    </source>
</evidence>
<sequence length="136" mass="15435">MSKSNPTVSPITIVKNKIVSKTINQGQQNTTNVAPKTILSPPIFTKGVHDYIGLRDHLKEVTSPDSFMCKSTATHLKIQVDTPNSYINIIHYLKETNAQYHTYQPQSEKPLRLSETSIPLYLRLTSHRQYKKLATL</sequence>
<protein>
    <recommendedName>
        <fullName evidence="3">Nucleic-acid-binding protein</fullName>
    </recommendedName>
</protein>
<dbReference type="AlphaFoldDB" id="A0A6G0Y5Q3"/>